<organism evidence="8 9">
    <name type="scientific">Candidatus Schekmanbacteria bacterium GWA2_38_11</name>
    <dbReference type="NCBI Taxonomy" id="1817876"/>
    <lineage>
        <taxon>Bacteria</taxon>
        <taxon>Candidatus Schekmaniibacteriota</taxon>
    </lineage>
</organism>
<dbReference type="PANTHER" id="PTHR42709">
    <property type="entry name" value="ALKALINE PHOSPHATASE LIKE PROTEIN"/>
    <property type="match status" value="1"/>
</dbReference>
<keyword evidence="2" id="KW-1003">Cell membrane</keyword>
<evidence type="ECO:0000256" key="2">
    <source>
        <dbReference type="ARBA" id="ARBA00022475"/>
    </source>
</evidence>
<dbReference type="GO" id="GO:0005886">
    <property type="term" value="C:plasma membrane"/>
    <property type="evidence" value="ECO:0007669"/>
    <property type="project" value="UniProtKB-SubCell"/>
</dbReference>
<dbReference type="InterPro" id="IPR032816">
    <property type="entry name" value="VTT_dom"/>
</dbReference>
<evidence type="ECO:0000313" key="9">
    <source>
        <dbReference type="Proteomes" id="UP000178526"/>
    </source>
</evidence>
<feature type="domain" description="VTT" evidence="7">
    <location>
        <begin position="36"/>
        <end position="170"/>
    </location>
</feature>
<keyword evidence="5 6" id="KW-0472">Membrane</keyword>
<sequence length="214" mass="24167">MSSLDSLLSFIIQNENIFGYSILFVSSIIEYIFPPFPGDTVTLFGAFLVAARGWNFYWVFSTATLGSVVGSSIDYFIGHRIRIGVANNTGLGKGINSRFTRFLTKERVDYIKNKIDRYGPAYIMLNRFMPGIRAFFFFAAGAAGMNFLKVTFYNLISVIVWNLIIISVGIFIGSNWPRLFSIFEAYSKIIAALIVLVVAFLLVKFLFFKKAKEN</sequence>
<comment type="caution">
    <text evidence="8">The sequence shown here is derived from an EMBL/GenBank/DDBJ whole genome shotgun (WGS) entry which is preliminary data.</text>
</comment>
<keyword evidence="4 6" id="KW-1133">Transmembrane helix</keyword>
<keyword evidence="3 6" id="KW-0812">Transmembrane</keyword>
<evidence type="ECO:0000256" key="1">
    <source>
        <dbReference type="ARBA" id="ARBA00004651"/>
    </source>
</evidence>
<evidence type="ECO:0000256" key="5">
    <source>
        <dbReference type="ARBA" id="ARBA00023136"/>
    </source>
</evidence>
<protein>
    <recommendedName>
        <fullName evidence="7">VTT domain-containing protein</fullName>
    </recommendedName>
</protein>
<dbReference type="Proteomes" id="UP000178526">
    <property type="component" value="Unassembled WGS sequence"/>
</dbReference>
<gene>
    <name evidence="8" type="ORF">A2042_08905</name>
</gene>
<dbReference type="Pfam" id="PF09335">
    <property type="entry name" value="VTT_dom"/>
    <property type="match status" value="1"/>
</dbReference>
<feature type="transmembrane region" description="Helical" evidence="6">
    <location>
        <begin position="189"/>
        <end position="208"/>
    </location>
</feature>
<dbReference type="PANTHER" id="PTHR42709:SF6">
    <property type="entry name" value="UNDECAPRENYL PHOSPHATE TRANSPORTER A"/>
    <property type="match status" value="1"/>
</dbReference>
<feature type="transmembrane region" description="Helical" evidence="6">
    <location>
        <begin position="134"/>
        <end position="152"/>
    </location>
</feature>
<evidence type="ECO:0000259" key="7">
    <source>
        <dbReference type="Pfam" id="PF09335"/>
    </source>
</evidence>
<accession>A0A1F7R9H6</accession>
<feature type="transmembrane region" description="Helical" evidence="6">
    <location>
        <begin position="158"/>
        <end position="177"/>
    </location>
</feature>
<dbReference type="AlphaFoldDB" id="A0A1F7R9H6"/>
<evidence type="ECO:0000256" key="3">
    <source>
        <dbReference type="ARBA" id="ARBA00022692"/>
    </source>
</evidence>
<comment type="subcellular location">
    <subcellularLocation>
        <location evidence="1">Cell membrane</location>
        <topology evidence="1">Multi-pass membrane protein</topology>
    </subcellularLocation>
</comment>
<evidence type="ECO:0000256" key="6">
    <source>
        <dbReference type="SAM" id="Phobius"/>
    </source>
</evidence>
<reference evidence="8 9" key="1">
    <citation type="journal article" date="2016" name="Nat. Commun.">
        <title>Thousands of microbial genomes shed light on interconnected biogeochemical processes in an aquifer system.</title>
        <authorList>
            <person name="Anantharaman K."/>
            <person name="Brown C.T."/>
            <person name="Hug L.A."/>
            <person name="Sharon I."/>
            <person name="Castelle C.J."/>
            <person name="Probst A.J."/>
            <person name="Thomas B.C."/>
            <person name="Singh A."/>
            <person name="Wilkins M.J."/>
            <person name="Karaoz U."/>
            <person name="Brodie E.L."/>
            <person name="Williams K.H."/>
            <person name="Hubbard S.S."/>
            <person name="Banfield J.F."/>
        </authorList>
    </citation>
    <scope>NUCLEOTIDE SEQUENCE [LARGE SCALE GENOMIC DNA]</scope>
</reference>
<dbReference type="InterPro" id="IPR051311">
    <property type="entry name" value="DedA_domain"/>
</dbReference>
<dbReference type="EMBL" id="MGDB01000154">
    <property type="protein sequence ID" value="OGL38203.1"/>
    <property type="molecule type" value="Genomic_DNA"/>
</dbReference>
<evidence type="ECO:0000256" key="4">
    <source>
        <dbReference type="ARBA" id="ARBA00022989"/>
    </source>
</evidence>
<name>A0A1F7R9H6_9BACT</name>
<proteinExistence type="predicted"/>
<evidence type="ECO:0000313" key="8">
    <source>
        <dbReference type="EMBL" id="OGL38203.1"/>
    </source>
</evidence>
<feature type="transmembrane region" description="Helical" evidence="6">
    <location>
        <begin position="56"/>
        <end position="77"/>
    </location>
</feature>